<gene>
    <name evidence="2" type="ORF">B0I22_0435</name>
</gene>
<keyword evidence="1" id="KW-0732">Signal</keyword>
<proteinExistence type="predicted"/>
<dbReference type="Proteomes" id="UP000295313">
    <property type="component" value="Unassembled WGS sequence"/>
</dbReference>
<dbReference type="AlphaFoldDB" id="A0A4V3H2U0"/>
<feature type="chain" id="PRO_5020761325" description="DUF4142 domain-containing protein" evidence="1">
    <location>
        <begin position="20"/>
        <end position="177"/>
    </location>
</feature>
<evidence type="ECO:0000256" key="1">
    <source>
        <dbReference type="SAM" id="SignalP"/>
    </source>
</evidence>
<sequence>MKKLLMAAFVFASLTSAIAQTSREDFKASMERVEKLGKLSAPKTTSVTTLDKLNSEIGDSAKESMKISPLLQNLYYRSIGQTNDGVTDVKVKKPTLKECEELALRIFSQSKNVQAFAANVTSVSSESMSVTNPLKLAKIGSAVKYAKNASTILGEESVFQTKAIKSIIQTVKSAGNL</sequence>
<protein>
    <recommendedName>
        <fullName evidence="4">DUF4142 domain-containing protein</fullName>
    </recommendedName>
</protein>
<dbReference type="OrthoDB" id="1261836at2"/>
<dbReference type="EMBL" id="SOEO01000001">
    <property type="protein sequence ID" value="TDX86321.1"/>
    <property type="molecule type" value="Genomic_DNA"/>
</dbReference>
<organism evidence="2 3">
    <name type="scientific">Epilithonimonas xixisoli</name>
    <dbReference type="NCBI Taxonomy" id="1476462"/>
    <lineage>
        <taxon>Bacteria</taxon>
        <taxon>Pseudomonadati</taxon>
        <taxon>Bacteroidota</taxon>
        <taxon>Flavobacteriia</taxon>
        <taxon>Flavobacteriales</taxon>
        <taxon>Weeksellaceae</taxon>
        <taxon>Chryseobacterium group</taxon>
        <taxon>Epilithonimonas</taxon>
    </lineage>
</organism>
<evidence type="ECO:0000313" key="3">
    <source>
        <dbReference type="Proteomes" id="UP000295313"/>
    </source>
</evidence>
<evidence type="ECO:0000313" key="2">
    <source>
        <dbReference type="EMBL" id="TDX86321.1"/>
    </source>
</evidence>
<name>A0A4V3H2U0_9FLAO</name>
<reference evidence="2 3" key="1">
    <citation type="submission" date="2019-03" db="EMBL/GenBank/DDBJ databases">
        <title>Genomic Encyclopedia of Type Strains, Phase III (KMG-III): the genomes of soil and plant-associated and newly described type strains.</title>
        <authorList>
            <person name="Whitman W."/>
        </authorList>
    </citation>
    <scope>NUCLEOTIDE SEQUENCE [LARGE SCALE GENOMIC DNA]</scope>
    <source>
        <strain evidence="2 3">CGMCC 1.12802</strain>
    </source>
</reference>
<accession>A0A4V3H2U0</accession>
<feature type="signal peptide" evidence="1">
    <location>
        <begin position="1"/>
        <end position="19"/>
    </location>
</feature>
<keyword evidence="3" id="KW-1185">Reference proteome</keyword>
<evidence type="ECO:0008006" key="4">
    <source>
        <dbReference type="Google" id="ProtNLM"/>
    </source>
</evidence>
<comment type="caution">
    <text evidence="2">The sequence shown here is derived from an EMBL/GenBank/DDBJ whole genome shotgun (WGS) entry which is preliminary data.</text>
</comment>
<dbReference type="RefSeq" id="WP_133942944.1">
    <property type="nucleotide sequence ID" value="NZ_SOEO01000001.1"/>
</dbReference>